<dbReference type="STRING" id="1538553.JT25_002810"/>
<organism evidence="1 2">
    <name type="scientific">Methylomonas denitrificans</name>
    <dbReference type="NCBI Taxonomy" id="1538553"/>
    <lineage>
        <taxon>Bacteria</taxon>
        <taxon>Pseudomonadati</taxon>
        <taxon>Pseudomonadota</taxon>
        <taxon>Gammaproteobacteria</taxon>
        <taxon>Methylococcales</taxon>
        <taxon>Methylococcaceae</taxon>
        <taxon>Methylomonas</taxon>
    </lineage>
</organism>
<dbReference type="KEGG" id="mdn:JT25_002810"/>
<dbReference type="OrthoDB" id="5513072at2"/>
<proteinExistence type="predicted"/>
<sequence>MTTNRMALVLGVGPIQGLGAALARRFAAEGLPVVIAGRSSAKLALVADAIADAGGMAIPVVADATNESDVKRLFETASAGGRILDIAAYNVDSNLAAPLLETDLAMFTTLWQQNSLGAFLFGREAVKHMLPQQQGSLFFTGATASLRAKPPFTAFAAAKAAVRALAQGMAREFGPQGIHVVHAIIDGVINGERAHRQFSRFVAAKGADGLLNLEAIAQTYWAVHQQHPSAWTHELDLRPFKEPF</sequence>
<dbReference type="PANTHER" id="PTHR43431">
    <property type="entry name" value="OXIDOREDUCTASE, SHORT CHAIN DEHYDROGENASE/REDUCTASE FAMILY (AFU_ORTHOLOGUE AFUA_5G14000)"/>
    <property type="match status" value="1"/>
</dbReference>
<dbReference type="PANTHER" id="PTHR43431:SF7">
    <property type="entry name" value="OXIDOREDUCTASE, SHORT CHAIN DEHYDROGENASE_REDUCTASE FAMILY (AFU_ORTHOLOGUE AFUA_5G14000)"/>
    <property type="match status" value="1"/>
</dbReference>
<dbReference type="AlphaFoldDB" id="A0A140E4V5"/>
<dbReference type="RefSeq" id="WP_036276754.1">
    <property type="nucleotide sequence ID" value="NZ_CP014476.1"/>
</dbReference>
<gene>
    <name evidence="1" type="ORF">JT25_002810</name>
</gene>
<dbReference type="EMBL" id="CP014476">
    <property type="protein sequence ID" value="AMK75429.1"/>
    <property type="molecule type" value="Genomic_DNA"/>
</dbReference>
<dbReference type="InterPro" id="IPR002347">
    <property type="entry name" value="SDR_fam"/>
</dbReference>
<dbReference type="SUPFAM" id="SSF51735">
    <property type="entry name" value="NAD(P)-binding Rossmann-fold domains"/>
    <property type="match status" value="1"/>
</dbReference>
<protein>
    <submittedName>
        <fullName evidence="1">Glucose 1-dehydrogenase</fullName>
    </submittedName>
</protein>
<dbReference type="Gene3D" id="3.40.50.720">
    <property type="entry name" value="NAD(P)-binding Rossmann-like Domain"/>
    <property type="match status" value="1"/>
</dbReference>
<evidence type="ECO:0000313" key="2">
    <source>
        <dbReference type="Proteomes" id="UP000030512"/>
    </source>
</evidence>
<reference evidence="1 2" key="1">
    <citation type="journal article" date="2015" name="Environ. Microbiol.">
        <title>Methane oxidation coupled to nitrate reduction under hypoxia by the Gammaproteobacterium Methylomonas denitrificans, sp. nov. type strain FJG1.</title>
        <authorList>
            <person name="Kits K.D."/>
            <person name="Klotz M.G."/>
            <person name="Stein L.Y."/>
        </authorList>
    </citation>
    <scope>NUCLEOTIDE SEQUENCE [LARGE SCALE GENOMIC DNA]</scope>
    <source>
        <strain evidence="1 2">FJG1</strain>
    </source>
</reference>
<dbReference type="InterPro" id="IPR036291">
    <property type="entry name" value="NAD(P)-bd_dom_sf"/>
</dbReference>
<dbReference type="Proteomes" id="UP000030512">
    <property type="component" value="Chromosome"/>
</dbReference>
<evidence type="ECO:0000313" key="1">
    <source>
        <dbReference type="EMBL" id="AMK75429.1"/>
    </source>
</evidence>
<keyword evidence="2" id="KW-1185">Reference proteome</keyword>
<name>A0A140E4V5_9GAMM</name>
<dbReference type="Pfam" id="PF00106">
    <property type="entry name" value="adh_short"/>
    <property type="match status" value="1"/>
</dbReference>
<dbReference type="PRINTS" id="PR00081">
    <property type="entry name" value="GDHRDH"/>
</dbReference>
<accession>A0A140E4V5</accession>